<comment type="subunit">
    <text evidence="3">Homotetramer.</text>
</comment>
<evidence type="ECO:0000256" key="7">
    <source>
        <dbReference type="PIRSR" id="PIRSR006118-2"/>
    </source>
</evidence>
<dbReference type="GO" id="GO:0046872">
    <property type="term" value="F:metal ion binding"/>
    <property type="evidence" value="ECO:0007669"/>
    <property type="project" value="UniProtKB-KW"/>
</dbReference>
<dbReference type="InterPro" id="IPR010023">
    <property type="entry name" value="KdsC_fam"/>
</dbReference>
<dbReference type="InterPro" id="IPR023214">
    <property type="entry name" value="HAD_sf"/>
</dbReference>
<dbReference type="SUPFAM" id="SSF56784">
    <property type="entry name" value="HAD-like"/>
    <property type="match status" value="1"/>
</dbReference>
<comment type="caution">
    <text evidence="8">The sequence shown here is derived from an EMBL/GenBank/DDBJ whole genome shotgun (WGS) entry which is preliminary data.</text>
</comment>
<dbReference type="GO" id="GO:0016788">
    <property type="term" value="F:hydrolase activity, acting on ester bonds"/>
    <property type="evidence" value="ECO:0007669"/>
    <property type="project" value="InterPro"/>
</dbReference>
<evidence type="ECO:0000256" key="5">
    <source>
        <dbReference type="ARBA" id="ARBA00022801"/>
    </source>
</evidence>
<gene>
    <name evidence="8" type="ORF">DW707_01960</name>
</gene>
<dbReference type="Pfam" id="PF08282">
    <property type="entry name" value="Hydrolase_3"/>
    <property type="match status" value="1"/>
</dbReference>
<keyword evidence="4 7" id="KW-0479">Metal-binding</keyword>
<evidence type="ECO:0000256" key="6">
    <source>
        <dbReference type="ARBA" id="ARBA00022842"/>
    </source>
</evidence>
<dbReference type="Proteomes" id="UP000286271">
    <property type="component" value="Unassembled WGS sequence"/>
</dbReference>
<name>A0A3R6CFF0_9FIRM</name>
<dbReference type="EMBL" id="QSKW01000002">
    <property type="protein sequence ID" value="RHE99993.1"/>
    <property type="molecule type" value="Genomic_DNA"/>
</dbReference>
<feature type="binding site" evidence="7">
    <location>
        <position position="13"/>
    </location>
    <ligand>
        <name>Mg(2+)</name>
        <dbReference type="ChEBI" id="CHEBI:18420"/>
    </ligand>
</feature>
<evidence type="ECO:0000256" key="3">
    <source>
        <dbReference type="ARBA" id="ARBA00011881"/>
    </source>
</evidence>
<dbReference type="SFLD" id="SFLDG01136">
    <property type="entry name" value="C1.6:_Phosphoserine_Phosphatas"/>
    <property type="match status" value="1"/>
</dbReference>
<evidence type="ECO:0000256" key="2">
    <source>
        <dbReference type="ARBA" id="ARBA00005893"/>
    </source>
</evidence>
<dbReference type="NCBIfam" id="TIGR01670">
    <property type="entry name" value="KdsC-phosphatas"/>
    <property type="match status" value="1"/>
</dbReference>
<evidence type="ECO:0000313" key="9">
    <source>
        <dbReference type="Proteomes" id="UP000286271"/>
    </source>
</evidence>
<comment type="cofactor">
    <cofactor evidence="1 7">
        <name>Mg(2+)</name>
        <dbReference type="ChEBI" id="CHEBI:18420"/>
    </cofactor>
</comment>
<dbReference type="PIRSF" id="PIRSF006118">
    <property type="entry name" value="KDO8-P_Ptase"/>
    <property type="match status" value="1"/>
</dbReference>
<dbReference type="GO" id="GO:0008781">
    <property type="term" value="F:N-acylneuraminate cytidylyltransferase activity"/>
    <property type="evidence" value="ECO:0007669"/>
    <property type="project" value="TreeGrafter"/>
</dbReference>
<dbReference type="NCBIfam" id="TIGR01662">
    <property type="entry name" value="HAD-SF-IIIA"/>
    <property type="match status" value="1"/>
</dbReference>
<dbReference type="RefSeq" id="WP_118585430.1">
    <property type="nucleotide sequence ID" value="NZ_QRVS01000004.1"/>
</dbReference>
<feature type="binding site" evidence="7">
    <location>
        <position position="106"/>
    </location>
    <ligand>
        <name>Mg(2+)</name>
        <dbReference type="ChEBI" id="CHEBI:18420"/>
    </ligand>
</feature>
<dbReference type="InterPro" id="IPR006549">
    <property type="entry name" value="HAD-SF_hydro_IIIA"/>
</dbReference>
<dbReference type="SFLD" id="SFLDS00003">
    <property type="entry name" value="Haloacid_Dehalogenase"/>
    <property type="match status" value="1"/>
</dbReference>
<keyword evidence="6 7" id="KW-0460">Magnesium</keyword>
<organism evidence="8 9">
    <name type="scientific">Roseburia inulinivorans</name>
    <dbReference type="NCBI Taxonomy" id="360807"/>
    <lineage>
        <taxon>Bacteria</taxon>
        <taxon>Bacillati</taxon>
        <taxon>Bacillota</taxon>
        <taxon>Clostridia</taxon>
        <taxon>Lachnospirales</taxon>
        <taxon>Lachnospiraceae</taxon>
        <taxon>Roseburia</taxon>
    </lineage>
</organism>
<dbReference type="PANTHER" id="PTHR21485:SF3">
    <property type="entry name" value="N-ACYLNEURAMINATE CYTIDYLYLTRANSFERASE"/>
    <property type="match status" value="1"/>
</dbReference>
<evidence type="ECO:0000313" key="8">
    <source>
        <dbReference type="EMBL" id="RHE99993.1"/>
    </source>
</evidence>
<keyword evidence="5 8" id="KW-0378">Hydrolase</keyword>
<reference evidence="8 9" key="1">
    <citation type="submission" date="2018-08" db="EMBL/GenBank/DDBJ databases">
        <title>A genome reference for cultivated species of the human gut microbiota.</title>
        <authorList>
            <person name="Zou Y."/>
            <person name="Xue W."/>
            <person name="Luo G."/>
        </authorList>
    </citation>
    <scope>NUCLEOTIDE SEQUENCE [LARGE SCALE GENOMIC DNA]</scope>
    <source>
        <strain evidence="8 9">AM27-11</strain>
    </source>
</reference>
<dbReference type="InterPro" id="IPR036412">
    <property type="entry name" value="HAD-like_sf"/>
</dbReference>
<dbReference type="FunFam" id="3.40.50.1000:FF:000029">
    <property type="entry name" value="3-deoxy-D-manno-octulosonate 8-phosphate phosphatase KdsC"/>
    <property type="match status" value="1"/>
</dbReference>
<evidence type="ECO:0000256" key="4">
    <source>
        <dbReference type="ARBA" id="ARBA00022723"/>
    </source>
</evidence>
<dbReference type="SFLD" id="SFLDG01138">
    <property type="entry name" value="C1.6.2:_Deoxy-d-mannose-octulo"/>
    <property type="match status" value="1"/>
</dbReference>
<dbReference type="Gene3D" id="3.40.50.1000">
    <property type="entry name" value="HAD superfamily/HAD-like"/>
    <property type="match status" value="1"/>
</dbReference>
<dbReference type="AlphaFoldDB" id="A0A3R6CFF0"/>
<accession>A0A3R6CFF0</accession>
<protein>
    <submittedName>
        <fullName evidence="8">HAD-IIIA family hydrolase</fullName>
    </submittedName>
</protein>
<proteinExistence type="inferred from homology"/>
<comment type="similarity">
    <text evidence="2">Belongs to the KdsC family.</text>
</comment>
<dbReference type="CDD" id="cd01630">
    <property type="entry name" value="HAD_KDO-like"/>
    <property type="match status" value="1"/>
</dbReference>
<evidence type="ECO:0000256" key="1">
    <source>
        <dbReference type="ARBA" id="ARBA00001946"/>
    </source>
</evidence>
<dbReference type="InterPro" id="IPR050793">
    <property type="entry name" value="CMP-NeuNAc_synthase"/>
</dbReference>
<sequence>MINYKAIKLIVLDVDGTLTDGSVYIGTEGEEFKKFNIKDGLAIHLLAENQMEFMILTGRKSESVAVRAKELKIQHVHQGISDKYGFLKQFMNEKQLNRENVAYIGDDLNDFKVMKLAGFTAAPQNAAKEIIESVDFVAKSTGGHGAVREILEYLMTERGEWGKMIEKVYDR</sequence>
<dbReference type="PANTHER" id="PTHR21485">
    <property type="entry name" value="HAD SUPERFAMILY MEMBERS CMAS AND KDSC"/>
    <property type="match status" value="1"/>
</dbReference>
<feature type="binding site" evidence="7">
    <location>
        <position position="15"/>
    </location>
    <ligand>
        <name>substrate</name>
    </ligand>
</feature>